<dbReference type="CDD" id="cd02242">
    <property type="entry name" value="cupin_11S_legumin_N"/>
    <property type="match status" value="1"/>
</dbReference>
<comment type="caution">
    <text evidence="9">The sequence shown here is derived from an EMBL/GenBank/DDBJ whole genome shotgun (WGS) entry which is preliminary data.</text>
</comment>
<evidence type="ECO:0000313" key="10">
    <source>
        <dbReference type="Proteomes" id="UP001189122"/>
    </source>
</evidence>
<keyword evidence="3" id="KW-0758">Storage protein</keyword>
<feature type="compositionally biased region" description="Basic and acidic residues" evidence="6">
    <location>
        <begin position="250"/>
        <end position="259"/>
    </location>
</feature>
<dbReference type="Gene3D" id="2.60.120.10">
    <property type="entry name" value="Jelly Rolls"/>
    <property type="match status" value="3"/>
</dbReference>
<dbReference type="PRINTS" id="PR00439">
    <property type="entry name" value="11SGLOBULIN"/>
</dbReference>
<reference evidence="10" key="1">
    <citation type="journal article" date="2020" name="Sci. Rep.">
        <title>Chromosome-scale genome assembly for the duckweed Spirodela intermedia, integrating cytogenetic maps, PacBio and Oxford Nanopore libraries.</title>
        <authorList>
            <person name="Hoang P.T.N."/>
            <person name="Fiebig A."/>
            <person name="Novak P."/>
            <person name="Macas J."/>
            <person name="Cao H.X."/>
            <person name="Stepanenko A."/>
            <person name="Chen G."/>
            <person name="Borisjuk N."/>
            <person name="Scholz U."/>
            <person name="Schubert I."/>
        </authorList>
    </citation>
    <scope>NUCLEOTIDE SEQUENCE [LARGE SCALE GENOMIC DNA]</scope>
</reference>
<evidence type="ECO:0000259" key="8">
    <source>
        <dbReference type="SMART" id="SM00835"/>
    </source>
</evidence>
<dbReference type="Proteomes" id="UP001189122">
    <property type="component" value="Unassembled WGS sequence"/>
</dbReference>
<evidence type="ECO:0000256" key="4">
    <source>
        <dbReference type="ARBA" id="ARBA00023129"/>
    </source>
</evidence>
<dbReference type="InterPro" id="IPR006045">
    <property type="entry name" value="Cupin_1"/>
</dbReference>
<evidence type="ECO:0000256" key="7">
    <source>
        <dbReference type="SAM" id="SignalP"/>
    </source>
</evidence>
<evidence type="ECO:0000256" key="5">
    <source>
        <dbReference type="ARBA" id="ARBA00023157"/>
    </source>
</evidence>
<dbReference type="SUPFAM" id="SSF51182">
    <property type="entry name" value="RmlC-like cupins"/>
    <property type="match status" value="1"/>
</dbReference>
<feature type="signal peptide" evidence="7">
    <location>
        <begin position="1"/>
        <end position="25"/>
    </location>
</feature>
<dbReference type="InterPro" id="IPR006044">
    <property type="entry name" value="11S_seedstore_pln"/>
</dbReference>
<evidence type="ECO:0000313" key="9">
    <source>
        <dbReference type="EMBL" id="CAA6675632.1"/>
    </source>
</evidence>
<dbReference type="EMBL" id="CACRZD030000381">
    <property type="protein sequence ID" value="CAA6675632.1"/>
    <property type="molecule type" value="Genomic_DNA"/>
</dbReference>
<dbReference type="InterPro" id="IPR014710">
    <property type="entry name" value="RmlC-like_jellyroll"/>
</dbReference>
<proteinExistence type="inferred from homology"/>
<feature type="region of interest" description="Disordered" evidence="6">
    <location>
        <begin position="250"/>
        <end position="275"/>
    </location>
</feature>
<dbReference type="InterPro" id="IPR011051">
    <property type="entry name" value="RmlC_Cupin_sf"/>
</dbReference>
<dbReference type="PANTHER" id="PTHR31189">
    <property type="entry name" value="OS03G0336100 PROTEIN-RELATED"/>
    <property type="match status" value="1"/>
</dbReference>
<dbReference type="PROSITE" id="PS51257">
    <property type="entry name" value="PROKAR_LIPOPROTEIN"/>
    <property type="match status" value="1"/>
</dbReference>
<feature type="domain" description="Cupin type-1" evidence="8">
    <location>
        <begin position="49"/>
        <end position="240"/>
    </location>
</feature>
<comment type="subunit">
    <text evidence="2">Hexamer; each subunit is composed of an acidic and a basic chain derived from a single precursor and linked by a disulfide bond.</text>
</comment>
<evidence type="ECO:0000256" key="1">
    <source>
        <dbReference type="ARBA" id="ARBA00007178"/>
    </source>
</evidence>
<name>A0ABN7ECJ7_SPIIN</name>
<dbReference type="PANTHER" id="PTHR31189:SF54">
    <property type="entry name" value="11S GLOBULIN SEED STORAGE PROTEIN 2-LIKE"/>
    <property type="match status" value="1"/>
</dbReference>
<accession>A0ABN7ECJ7</accession>
<keyword evidence="4" id="KW-0708">Seed storage protein</keyword>
<keyword evidence="10" id="KW-1185">Reference proteome</keyword>
<gene>
    <name evidence="9" type="ORF">SI7747_UN021974</name>
</gene>
<organism evidence="9 10">
    <name type="scientific">Spirodela intermedia</name>
    <name type="common">Intermediate duckweed</name>
    <dbReference type="NCBI Taxonomy" id="51605"/>
    <lineage>
        <taxon>Eukaryota</taxon>
        <taxon>Viridiplantae</taxon>
        <taxon>Streptophyta</taxon>
        <taxon>Embryophyta</taxon>
        <taxon>Tracheophyta</taxon>
        <taxon>Spermatophyta</taxon>
        <taxon>Magnoliopsida</taxon>
        <taxon>Liliopsida</taxon>
        <taxon>Araceae</taxon>
        <taxon>Lemnoideae</taxon>
        <taxon>Spirodela</taxon>
    </lineage>
</organism>
<evidence type="ECO:0000256" key="2">
    <source>
        <dbReference type="ARBA" id="ARBA00011818"/>
    </source>
</evidence>
<sequence>MATRSGLSLLSSAVCVLLLSQGCLGQLPFGEGRQPRRQTERREWRLERLEAVEPSRRIQAEAGVIEYWDQNQEQFQLAGVAAYRTTIEPKGLLLPYYSNAPRLVYIIQGNGVTSSVFPGCPETFQSFQQSEPREEERRERAFVISTKDSPVPGGRRHRSAGRRGHWFYNDGETPVVAVTVADSGNNANQLDQTLRRFELAGSPERRESSEGEEAFSGNVFRGLNVDVLAEAFGVSRETIRKLQGHDDRRFVRPERRQERQEEEEEEEERRRRRTRGTNGLEEVLCNLRNRENIRNPDRADVYSREAGSVTSLNSQKLPILRFLRLSHPLRHQGRARLQISGNQGREASFDREVRRGQIVVIPQNFVWVSFKTEDFPLVSPLAGKASVFRGLPEGVIVNSYRLSDEEARRVKHGRGEEFLVFRPRRKVVESPLLERAAEDLAVLIRPESAPFVVVFLVRNKNSITGDASLVLNLCLPFPVVMIGERLNL</sequence>
<dbReference type="Pfam" id="PF00190">
    <property type="entry name" value="Cupin_1"/>
    <property type="match status" value="1"/>
</dbReference>
<keyword evidence="7" id="KW-0732">Signal</keyword>
<evidence type="ECO:0000256" key="6">
    <source>
        <dbReference type="SAM" id="MobiDB-lite"/>
    </source>
</evidence>
<evidence type="ECO:0000256" key="3">
    <source>
        <dbReference type="ARBA" id="ARBA00022761"/>
    </source>
</evidence>
<dbReference type="SMART" id="SM00835">
    <property type="entry name" value="Cupin_1"/>
    <property type="match status" value="2"/>
</dbReference>
<dbReference type="InterPro" id="IPR050253">
    <property type="entry name" value="Seed_Storage-Functional"/>
</dbReference>
<feature type="chain" id="PRO_5045036487" description="Cupin type-1 domain-containing protein" evidence="7">
    <location>
        <begin position="26"/>
        <end position="488"/>
    </location>
</feature>
<comment type="similarity">
    <text evidence="1">Belongs to the 11S seed storage protein (globulins) family.</text>
</comment>
<feature type="domain" description="Cupin type-1" evidence="8">
    <location>
        <begin position="291"/>
        <end position="408"/>
    </location>
</feature>
<protein>
    <recommendedName>
        <fullName evidence="8">Cupin type-1 domain-containing protein</fullName>
    </recommendedName>
</protein>
<keyword evidence="5" id="KW-1015">Disulfide bond</keyword>